<keyword evidence="2" id="KW-0217">Developmental protein</keyword>
<protein>
    <submittedName>
        <fullName evidence="18">LMX1B protein</fullName>
    </submittedName>
</protein>
<dbReference type="CDD" id="cd09371">
    <property type="entry name" value="LIM1_Lmx1b"/>
    <property type="match status" value="1"/>
</dbReference>
<evidence type="ECO:0000313" key="19">
    <source>
        <dbReference type="Proteomes" id="UP000838412"/>
    </source>
</evidence>
<evidence type="ECO:0000256" key="12">
    <source>
        <dbReference type="PROSITE-ProRule" id="PRU00108"/>
    </source>
</evidence>
<evidence type="ECO:0000256" key="13">
    <source>
        <dbReference type="PROSITE-ProRule" id="PRU00125"/>
    </source>
</evidence>
<dbReference type="Gene3D" id="2.10.110.10">
    <property type="entry name" value="Cysteine Rich Protein"/>
    <property type="match status" value="2"/>
</dbReference>
<evidence type="ECO:0000256" key="1">
    <source>
        <dbReference type="ARBA" id="ARBA00004123"/>
    </source>
</evidence>
<keyword evidence="9 12" id="KW-0371">Homeobox</keyword>
<keyword evidence="10" id="KW-0804">Transcription</keyword>
<dbReference type="GO" id="GO:0030182">
    <property type="term" value="P:neuron differentiation"/>
    <property type="evidence" value="ECO:0007669"/>
    <property type="project" value="TreeGrafter"/>
</dbReference>
<dbReference type="OrthoDB" id="6159439at2759"/>
<feature type="domain" description="LIM zinc-binding" evidence="16">
    <location>
        <begin position="262"/>
        <end position="324"/>
    </location>
</feature>
<evidence type="ECO:0000256" key="8">
    <source>
        <dbReference type="ARBA" id="ARBA00023125"/>
    </source>
</evidence>
<evidence type="ECO:0000259" key="16">
    <source>
        <dbReference type="PROSITE" id="PS50023"/>
    </source>
</evidence>
<evidence type="ECO:0000256" key="9">
    <source>
        <dbReference type="ARBA" id="ARBA00023155"/>
    </source>
</evidence>
<dbReference type="CDD" id="cd00086">
    <property type="entry name" value="homeodomain"/>
    <property type="match status" value="1"/>
</dbReference>
<keyword evidence="11 12" id="KW-0539">Nucleus</keyword>
<dbReference type="FunFam" id="1.10.10.60:FF:000095">
    <property type="entry name" value="LIM homeobox transcription factor 1 beta"/>
    <property type="match status" value="1"/>
</dbReference>
<dbReference type="Pfam" id="PF00046">
    <property type="entry name" value="Homeodomain"/>
    <property type="match status" value="1"/>
</dbReference>
<evidence type="ECO:0000256" key="6">
    <source>
        <dbReference type="ARBA" id="ARBA00023015"/>
    </source>
</evidence>
<dbReference type="GO" id="GO:0000977">
    <property type="term" value="F:RNA polymerase II transcription regulatory region sequence-specific DNA binding"/>
    <property type="evidence" value="ECO:0007669"/>
    <property type="project" value="TreeGrafter"/>
</dbReference>
<dbReference type="InterPro" id="IPR009057">
    <property type="entry name" value="Homeodomain-like_sf"/>
</dbReference>
<reference evidence="18" key="1">
    <citation type="submission" date="2022-01" db="EMBL/GenBank/DDBJ databases">
        <authorList>
            <person name="Braso-Vives M."/>
        </authorList>
    </citation>
    <scope>NUCLEOTIDE SEQUENCE</scope>
</reference>
<dbReference type="PROSITE" id="PS50071">
    <property type="entry name" value="HOMEOBOX_2"/>
    <property type="match status" value="1"/>
</dbReference>
<dbReference type="InterPro" id="IPR001356">
    <property type="entry name" value="HD"/>
</dbReference>
<sequence length="584" mass="64951">MLQSHTTSVDCGTRLQSLTTSVNRRTRLQSHIPSVDSQTHTVTLTHYSSELRYQTTITLTHYISELAWSAYFPTLPGHVIGSAGGVVVVLGTQRADKLSSVLSYALPSCPREYRASVCQVSRPLVLRVRSGPGPCPGVQIKRVLVAVIMYDVVHQDSGQQVVMEELKLTPTVNGAAELDNNANMGDFLGPGSGNPSGTAAKQEMCAGCQKPIADRFLLKVGENCWHEKCLQCAVCGQRLARSCYVKERKLYCKSDYEKLFGTKCTGCLQSIPSTEFVMRAMGNIYHLRCFQCVVCQQRLQKGDEFIMKNSQLYCKPDYEKEVQLAVPKMSPGSSEEDENTTENRPRPKRPRTILTTQQRRAFKASFEVSPKPCRKVRETLAAETGLSVRVVQVWFQNQRAKMKKLARRNQEASQGGNGEGKSRVPSRQQRRRKDDDESSNSSMDVLYTEDMMSMGDNNGLPQGQGRPDGHIMETFSPMQPNLPHLNNIVDGPYPEHHIRPPVSMVPQNMYPTQGLPPDTADDMFPEMIGQAPPTTVDNIDNCMVGNGHHPASHMPASMPPHSQPTQLGNPIDKLYSMQNSYFNA</sequence>
<dbReference type="PROSITE" id="PS00027">
    <property type="entry name" value="HOMEOBOX_1"/>
    <property type="match status" value="1"/>
</dbReference>
<dbReference type="GO" id="GO:0000981">
    <property type="term" value="F:DNA-binding transcription factor activity, RNA polymerase II-specific"/>
    <property type="evidence" value="ECO:0007669"/>
    <property type="project" value="InterPro"/>
</dbReference>
<evidence type="ECO:0000256" key="7">
    <source>
        <dbReference type="ARBA" id="ARBA00023038"/>
    </source>
</evidence>
<dbReference type="SUPFAM" id="SSF46689">
    <property type="entry name" value="Homeodomain-like"/>
    <property type="match status" value="1"/>
</dbReference>
<dbReference type="AlphaFoldDB" id="A0A8K0A7Y7"/>
<dbReference type="InterPro" id="IPR017970">
    <property type="entry name" value="Homeobox_CS"/>
</dbReference>
<keyword evidence="6" id="KW-0805">Transcription regulation</keyword>
<feature type="domain" description="LIM zinc-binding" evidence="16">
    <location>
        <begin position="203"/>
        <end position="261"/>
    </location>
</feature>
<evidence type="ECO:0000313" key="18">
    <source>
        <dbReference type="EMBL" id="CAH1270972.1"/>
    </source>
</evidence>
<gene>
    <name evidence="18" type="primary">LMX1B</name>
    <name evidence="18" type="ORF">BLAG_LOCUS23119</name>
</gene>
<dbReference type="PANTHER" id="PTHR24208:SF166">
    <property type="entry name" value="LIM HOMEOBOX TRANSCRIPTION FACTOR 1 ALPHA, ISOFORM B"/>
    <property type="match status" value="1"/>
</dbReference>
<dbReference type="PANTHER" id="PTHR24208">
    <property type="entry name" value="LIM/HOMEOBOX PROTEIN LHX"/>
    <property type="match status" value="1"/>
</dbReference>
<name>A0A8K0A7Y7_BRALA</name>
<evidence type="ECO:0000256" key="3">
    <source>
        <dbReference type="ARBA" id="ARBA00022723"/>
    </source>
</evidence>
<dbReference type="InterPro" id="IPR050453">
    <property type="entry name" value="LIM_Homeobox_TF"/>
</dbReference>
<evidence type="ECO:0000256" key="10">
    <source>
        <dbReference type="ARBA" id="ARBA00023163"/>
    </source>
</evidence>
<dbReference type="PROSITE" id="PS00478">
    <property type="entry name" value="LIM_DOMAIN_1"/>
    <property type="match status" value="1"/>
</dbReference>
<accession>A0A8K0A7Y7</accession>
<evidence type="ECO:0000256" key="15">
    <source>
        <dbReference type="SAM" id="MobiDB-lite"/>
    </source>
</evidence>
<evidence type="ECO:0000259" key="17">
    <source>
        <dbReference type="PROSITE" id="PS50071"/>
    </source>
</evidence>
<evidence type="ECO:0000256" key="11">
    <source>
        <dbReference type="ARBA" id="ARBA00023242"/>
    </source>
</evidence>
<keyword evidence="4" id="KW-0677">Repeat</keyword>
<organism evidence="18 19">
    <name type="scientific">Branchiostoma lanceolatum</name>
    <name type="common">Common lancelet</name>
    <name type="synonym">Amphioxus lanceolatum</name>
    <dbReference type="NCBI Taxonomy" id="7740"/>
    <lineage>
        <taxon>Eukaryota</taxon>
        <taxon>Metazoa</taxon>
        <taxon>Chordata</taxon>
        <taxon>Cephalochordata</taxon>
        <taxon>Leptocardii</taxon>
        <taxon>Amphioxiformes</taxon>
        <taxon>Branchiostomatidae</taxon>
        <taxon>Branchiostoma</taxon>
    </lineage>
</organism>
<evidence type="ECO:0000256" key="5">
    <source>
        <dbReference type="ARBA" id="ARBA00022833"/>
    </source>
</evidence>
<dbReference type="Proteomes" id="UP000838412">
    <property type="component" value="Chromosome 8"/>
</dbReference>
<evidence type="ECO:0000256" key="4">
    <source>
        <dbReference type="ARBA" id="ARBA00022737"/>
    </source>
</evidence>
<dbReference type="SUPFAM" id="SSF57716">
    <property type="entry name" value="Glucocorticoid receptor-like (DNA-binding domain)"/>
    <property type="match status" value="2"/>
</dbReference>
<evidence type="ECO:0000256" key="2">
    <source>
        <dbReference type="ARBA" id="ARBA00022473"/>
    </source>
</evidence>
<feature type="DNA-binding region" description="Homeobox" evidence="12">
    <location>
        <begin position="347"/>
        <end position="406"/>
    </location>
</feature>
<dbReference type="EMBL" id="OV696693">
    <property type="protein sequence ID" value="CAH1270972.1"/>
    <property type="molecule type" value="Genomic_DNA"/>
</dbReference>
<feature type="region of interest" description="Disordered" evidence="15">
    <location>
        <begin position="404"/>
        <end position="443"/>
    </location>
</feature>
<dbReference type="InterPro" id="IPR001781">
    <property type="entry name" value="Znf_LIM"/>
</dbReference>
<evidence type="ECO:0000256" key="14">
    <source>
        <dbReference type="RuleBase" id="RU000682"/>
    </source>
</evidence>
<feature type="region of interest" description="Disordered" evidence="15">
    <location>
        <begin position="327"/>
        <end position="366"/>
    </location>
</feature>
<dbReference type="GO" id="GO:0046872">
    <property type="term" value="F:metal ion binding"/>
    <property type="evidence" value="ECO:0007669"/>
    <property type="project" value="UniProtKB-KW"/>
</dbReference>
<keyword evidence="7 13" id="KW-0440">LIM domain</keyword>
<dbReference type="PROSITE" id="PS50023">
    <property type="entry name" value="LIM_DOMAIN_2"/>
    <property type="match status" value="2"/>
</dbReference>
<keyword evidence="8 12" id="KW-0238">DNA-binding</keyword>
<comment type="subcellular location">
    <subcellularLocation>
        <location evidence="1 12 14">Nucleus</location>
    </subcellularLocation>
</comment>
<keyword evidence="3 13" id="KW-0479">Metal-binding</keyword>
<proteinExistence type="predicted"/>
<feature type="domain" description="Homeobox" evidence="17">
    <location>
        <begin position="345"/>
        <end position="405"/>
    </location>
</feature>
<dbReference type="SMART" id="SM00132">
    <property type="entry name" value="LIM"/>
    <property type="match status" value="2"/>
</dbReference>
<keyword evidence="19" id="KW-1185">Reference proteome</keyword>
<dbReference type="SMART" id="SM00389">
    <property type="entry name" value="HOX"/>
    <property type="match status" value="1"/>
</dbReference>
<dbReference type="FunFam" id="2.10.110.10:FF:000006">
    <property type="entry name" value="LIM homeobox transcription factor 1-beta"/>
    <property type="match status" value="1"/>
</dbReference>
<dbReference type="GO" id="GO:0005634">
    <property type="term" value="C:nucleus"/>
    <property type="evidence" value="ECO:0007669"/>
    <property type="project" value="UniProtKB-SubCell"/>
</dbReference>
<keyword evidence="5 13" id="KW-0862">Zinc</keyword>
<dbReference type="Gene3D" id="1.10.10.60">
    <property type="entry name" value="Homeodomain-like"/>
    <property type="match status" value="1"/>
</dbReference>
<dbReference type="Pfam" id="PF00412">
    <property type="entry name" value="LIM"/>
    <property type="match status" value="2"/>
</dbReference>